<feature type="compositionally biased region" description="Low complexity" evidence="1">
    <location>
        <begin position="158"/>
        <end position="178"/>
    </location>
</feature>
<evidence type="ECO:0000313" key="2">
    <source>
        <dbReference type="EMBL" id="KAF9499292.1"/>
    </source>
</evidence>
<evidence type="ECO:0000313" key="3">
    <source>
        <dbReference type="Proteomes" id="UP000807025"/>
    </source>
</evidence>
<accession>A0A9P6A5A4</accession>
<protein>
    <submittedName>
        <fullName evidence="2">Uncharacterized protein</fullName>
    </submittedName>
</protein>
<gene>
    <name evidence="2" type="ORF">BDN71DRAFT_1428306</name>
</gene>
<reference evidence="2" key="1">
    <citation type="submission" date="2020-11" db="EMBL/GenBank/DDBJ databases">
        <authorList>
            <consortium name="DOE Joint Genome Institute"/>
            <person name="Ahrendt S."/>
            <person name="Riley R."/>
            <person name="Andreopoulos W."/>
            <person name="Labutti K."/>
            <person name="Pangilinan J."/>
            <person name="Ruiz-Duenas F.J."/>
            <person name="Barrasa J.M."/>
            <person name="Sanchez-Garcia M."/>
            <person name="Camarero S."/>
            <person name="Miyauchi S."/>
            <person name="Serrano A."/>
            <person name="Linde D."/>
            <person name="Babiker R."/>
            <person name="Drula E."/>
            <person name="Ayuso-Fernandez I."/>
            <person name="Pacheco R."/>
            <person name="Padilla G."/>
            <person name="Ferreira P."/>
            <person name="Barriuso J."/>
            <person name="Kellner H."/>
            <person name="Castanera R."/>
            <person name="Alfaro M."/>
            <person name="Ramirez L."/>
            <person name="Pisabarro A.G."/>
            <person name="Kuo A."/>
            <person name="Tritt A."/>
            <person name="Lipzen A."/>
            <person name="He G."/>
            <person name="Yan M."/>
            <person name="Ng V."/>
            <person name="Cullen D."/>
            <person name="Martin F."/>
            <person name="Rosso M.-N."/>
            <person name="Henrissat B."/>
            <person name="Hibbett D."/>
            <person name="Martinez A.T."/>
            <person name="Grigoriev I.V."/>
        </authorList>
    </citation>
    <scope>NUCLEOTIDE SEQUENCE</scope>
    <source>
        <strain evidence="2">ATCC 90797</strain>
    </source>
</reference>
<feature type="region of interest" description="Disordered" evidence="1">
    <location>
        <begin position="158"/>
        <end position="196"/>
    </location>
</feature>
<dbReference type="OrthoDB" id="3048394at2759"/>
<proteinExistence type="predicted"/>
<dbReference type="EMBL" id="MU154533">
    <property type="protein sequence ID" value="KAF9499292.1"/>
    <property type="molecule type" value="Genomic_DNA"/>
</dbReference>
<evidence type="ECO:0000256" key="1">
    <source>
        <dbReference type="SAM" id="MobiDB-lite"/>
    </source>
</evidence>
<sequence length="285" mass="32151">MLRYGHINLEPIELGGSRDSAANDPYGFRKWNRHIRITHSAVLSWCNGFSGLTVWFYPVMNGARVPPSDLNWYCRNFDCHPPSCLCASQDPDFDTYTEASIFMVTSGSFSGEYVAACAQGQCHYWIFIEKLYSRRSLPIQEYEPHLLLPALPITSDVVTPQPSQSTQSTLSALQTQVLGRRRRGNNSDDNETLVGSPAKSARLISPSMVRRLRVIHSNQNSFKLLMCMHTHSVAKPGITKKQFKALFRRCATCNLFMTTRSFHIHDCDAGDEMAVHEVIDLTSDI</sequence>
<keyword evidence="3" id="KW-1185">Reference proteome</keyword>
<name>A0A9P6A5A4_PLEER</name>
<comment type="caution">
    <text evidence="2">The sequence shown here is derived from an EMBL/GenBank/DDBJ whole genome shotgun (WGS) entry which is preliminary data.</text>
</comment>
<dbReference type="AlphaFoldDB" id="A0A9P6A5A4"/>
<dbReference type="Proteomes" id="UP000807025">
    <property type="component" value="Unassembled WGS sequence"/>
</dbReference>
<organism evidence="2 3">
    <name type="scientific">Pleurotus eryngii</name>
    <name type="common">Boletus of the steppes</name>
    <dbReference type="NCBI Taxonomy" id="5323"/>
    <lineage>
        <taxon>Eukaryota</taxon>
        <taxon>Fungi</taxon>
        <taxon>Dikarya</taxon>
        <taxon>Basidiomycota</taxon>
        <taxon>Agaricomycotina</taxon>
        <taxon>Agaricomycetes</taxon>
        <taxon>Agaricomycetidae</taxon>
        <taxon>Agaricales</taxon>
        <taxon>Pleurotineae</taxon>
        <taxon>Pleurotaceae</taxon>
        <taxon>Pleurotus</taxon>
    </lineage>
</organism>